<sequence>MTSRRDVVKYFKDRGFWSVGGTKHEKFTNGSVTILIKRHREIEDEVFYRLKKQAGLK</sequence>
<dbReference type="SUPFAM" id="SSF54786">
    <property type="entry name" value="YcfA/nrd intein domain"/>
    <property type="match status" value="1"/>
</dbReference>
<gene>
    <name evidence="1" type="ORF">DMP06_04915</name>
</gene>
<dbReference type="Gene3D" id="3.30.920.30">
    <property type="entry name" value="Hypothetical protein"/>
    <property type="match status" value="1"/>
</dbReference>
<dbReference type="Proteomes" id="UP000269591">
    <property type="component" value="Unassembled WGS sequence"/>
</dbReference>
<reference evidence="2" key="1">
    <citation type="submission" date="2018-05" db="EMBL/GenBank/DDBJ databases">
        <title>Genome Sequencing of selected type strains of the family Eggerthellaceae.</title>
        <authorList>
            <person name="Danylec N."/>
            <person name="Stoll D.A."/>
            <person name="Doetsch A."/>
            <person name="Huch M."/>
        </authorList>
    </citation>
    <scope>NUCLEOTIDE SEQUENCE [LARGE SCALE GENOMIC DNA]</scope>
    <source>
        <strain evidence="2">DSM 24851</strain>
    </source>
</reference>
<keyword evidence="2" id="KW-1185">Reference proteome</keyword>
<name>A0A3N0B0X8_9ACTN</name>
<dbReference type="AlphaFoldDB" id="A0A3N0B0X8"/>
<protein>
    <submittedName>
        <fullName evidence="1">Type II toxin-antitoxin system HicA family toxin</fullName>
    </submittedName>
</protein>
<evidence type="ECO:0000313" key="2">
    <source>
        <dbReference type="Proteomes" id="UP000269591"/>
    </source>
</evidence>
<dbReference type="EMBL" id="QIBX01000006">
    <property type="protein sequence ID" value="RNL40474.1"/>
    <property type="molecule type" value="Genomic_DNA"/>
</dbReference>
<dbReference type="InterPro" id="IPR038570">
    <property type="entry name" value="HicA_sf"/>
</dbReference>
<organism evidence="1 2">
    <name type="scientific">Slackia equolifaciens</name>
    <dbReference type="NCBI Taxonomy" id="498718"/>
    <lineage>
        <taxon>Bacteria</taxon>
        <taxon>Bacillati</taxon>
        <taxon>Actinomycetota</taxon>
        <taxon>Coriobacteriia</taxon>
        <taxon>Eggerthellales</taxon>
        <taxon>Eggerthellaceae</taxon>
        <taxon>Slackia</taxon>
    </lineage>
</organism>
<proteinExistence type="predicted"/>
<accession>A0A3N0B0X8</accession>
<comment type="caution">
    <text evidence="1">The sequence shown here is derived from an EMBL/GenBank/DDBJ whole genome shotgun (WGS) entry which is preliminary data.</text>
</comment>
<evidence type="ECO:0000313" key="1">
    <source>
        <dbReference type="EMBL" id="RNL40474.1"/>
    </source>
</evidence>